<sequence>MLARGSRGAARAWRAVLPPSARTAAAVRQPWAQPVAVLSGAGEPLCRTLWSAGPSVLHDSTGGARPVLVRPLSSAASETDSHPFATKAERWAANHLTQEEAGTDAIDLALGVLSLPSVSPEVARARVELVQAFFTFITRLRAAKGLRSANNEDIVELLGRLGTASMELAHCTDIDAVLQHARVTLAMPGGEAQLAKWHRLGHLQSVAGGFAEVMAKPSTIATVQEHAKKLLLEAKREAEEQAEKAKREAEEQAEKAKREAEERDRNQTLLSAMNRLVVSVSSQRSRGTSATTFDGMGRAVLRSLQSLSSGDAEAVFLGTDRRQFVAQAVADSVVSLASKRLRGTTTNVNFLTGPKGSGKTTLLWEVAQAAIRALPDCSPFDVVAVKVDGAALSKDQATYDAVDDSEGFSPHLVACVQFALWQAGLLDGTERARRMETVPRNSHSWNSEFEDLFAEVKAITKREVRVLLVVDEFQEFFRFSNLGPKFRGQLTWLMNSVPAMDTWLTGSPSIARKLLFNPIAMQSDPRIKPYQGLIGDRSQVNVTKIRDVGRLERFTADQAIHFLISCLPDGLHDSKQEDLSMILRLRERMRKDEGQPSDIVERLRQSTEWRSLAAKLDMIQPVARTLKIHFRGIDVDMGTSFDPFDRMESEEATAFSAVMSSSLAKLIVTGLAVLPDDGSTMHAATAADMSMLPLRGSVSKRDKEPQIDSETDLLVDLGIIREEKGRHMLSSKLHRLFALDLLAGSSGLNARQMWAMLDPTGTSGVAMELLAAQGIASTGPAKFLHRCTDVHPQLQLKEDATDGTPLLSDWLKGMKELKIVAEQAKPLAATTGGPSVAARSIAVEQLPALDMKPSSQERILPLHFHKEVPDRYGSDATVVLDVATGHDTLVRHALRVQVKVGTDQGAVSRMGISDAAKFLDRMHQPFRSGGTGSNRHSLLDSPLTRVPGECEAIVVWNCLVTCKQVGDVGELERVLQVLSNVSDNMWHPPAESVVLRTVLSAGLARSEAAAAMASRSLHPFKSDANGVPVYVVPLIADHKVMLNVWPKDVRAFAKAVGIPNYAV</sequence>
<dbReference type="InterPro" id="IPR003593">
    <property type="entry name" value="AAA+_ATPase"/>
</dbReference>
<feature type="domain" description="AAA+ ATPase" evidence="2">
    <location>
        <begin position="345"/>
        <end position="597"/>
    </location>
</feature>
<feature type="region of interest" description="Disordered" evidence="1">
    <location>
        <begin position="241"/>
        <end position="268"/>
    </location>
</feature>
<comment type="caution">
    <text evidence="3">The sequence shown here is derived from an EMBL/GenBank/DDBJ whole genome shotgun (WGS) entry which is preliminary data.</text>
</comment>
<gene>
    <name evidence="3" type="ORF">FNF27_05614</name>
</gene>
<evidence type="ECO:0000256" key="1">
    <source>
        <dbReference type="SAM" id="MobiDB-lite"/>
    </source>
</evidence>
<evidence type="ECO:0000313" key="4">
    <source>
        <dbReference type="Proteomes" id="UP000322899"/>
    </source>
</evidence>
<reference evidence="3 4" key="1">
    <citation type="submission" date="2019-07" db="EMBL/GenBank/DDBJ databases">
        <title>Genomes of Cafeteria roenbergensis.</title>
        <authorList>
            <person name="Fischer M.G."/>
            <person name="Hackl T."/>
            <person name="Roman M."/>
        </authorList>
    </citation>
    <scope>NUCLEOTIDE SEQUENCE [LARGE SCALE GENOMIC DNA]</scope>
    <source>
        <strain evidence="3 4">E4-10P</strain>
    </source>
</reference>
<dbReference type="AlphaFoldDB" id="A0A5A8E824"/>
<accession>A0A5A8E824</accession>
<dbReference type="SMART" id="SM00382">
    <property type="entry name" value="AAA"/>
    <property type="match status" value="1"/>
</dbReference>
<organism evidence="3 4">
    <name type="scientific">Cafeteria roenbergensis</name>
    <name type="common">Marine flagellate</name>
    <dbReference type="NCBI Taxonomy" id="33653"/>
    <lineage>
        <taxon>Eukaryota</taxon>
        <taxon>Sar</taxon>
        <taxon>Stramenopiles</taxon>
        <taxon>Bigyra</taxon>
        <taxon>Opalozoa</taxon>
        <taxon>Bicosoecida</taxon>
        <taxon>Cafeteriaceae</taxon>
        <taxon>Cafeteria</taxon>
    </lineage>
</organism>
<dbReference type="Proteomes" id="UP000322899">
    <property type="component" value="Unassembled WGS sequence"/>
</dbReference>
<dbReference type="Gene3D" id="3.40.50.300">
    <property type="entry name" value="P-loop containing nucleotide triphosphate hydrolases"/>
    <property type="match status" value="1"/>
</dbReference>
<dbReference type="SUPFAM" id="SSF52540">
    <property type="entry name" value="P-loop containing nucleoside triphosphate hydrolases"/>
    <property type="match status" value="1"/>
</dbReference>
<name>A0A5A8E824_CAFRO</name>
<feature type="compositionally biased region" description="Basic and acidic residues" evidence="1">
    <location>
        <begin position="241"/>
        <end position="266"/>
    </location>
</feature>
<dbReference type="EMBL" id="VLTO01000040">
    <property type="protein sequence ID" value="KAA0172977.1"/>
    <property type="molecule type" value="Genomic_DNA"/>
</dbReference>
<dbReference type="InterPro" id="IPR027417">
    <property type="entry name" value="P-loop_NTPase"/>
</dbReference>
<proteinExistence type="predicted"/>
<protein>
    <recommendedName>
        <fullName evidence="2">AAA+ ATPase domain-containing protein</fullName>
    </recommendedName>
</protein>
<evidence type="ECO:0000313" key="3">
    <source>
        <dbReference type="EMBL" id="KAA0172977.1"/>
    </source>
</evidence>
<dbReference type="OrthoDB" id="10402760at2759"/>
<evidence type="ECO:0000259" key="2">
    <source>
        <dbReference type="SMART" id="SM00382"/>
    </source>
</evidence>